<name>A0A6G9YND1_9NOCA</name>
<evidence type="ECO:0000256" key="1">
    <source>
        <dbReference type="SAM" id="SignalP"/>
    </source>
</evidence>
<dbReference type="KEGG" id="nah:F5544_32980"/>
<evidence type="ECO:0000313" key="3">
    <source>
        <dbReference type="Proteomes" id="UP000503540"/>
    </source>
</evidence>
<dbReference type="AlphaFoldDB" id="A0A6G9YND1"/>
<dbReference type="RefSeq" id="WP_167476843.1">
    <property type="nucleotide sequence ID" value="NZ_CP046172.1"/>
</dbReference>
<sequence length="149" mass="15712">MSPVRGAAALGALALLAALTGCGSGDNSNPLPATPTTHPDFSITFSSPSATKDRINLDQVTPEAEKQLCDMIGPETGNWRNQEPGVGKVSFNVTVHDWAARNGGLNDLVIKDRTVVDRITDQMCPDIRRQALSALQVGELADALAGFGR</sequence>
<dbReference type="EMBL" id="CP046172">
    <property type="protein sequence ID" value="QIS14433.1"/>
    <property type="molecule type" value="Genomic_DNA"/>
</dbReference>
<dbReference type="PROSITE" id="PS51257">
    <property type="entry name" value="PROKAR_LIPOPROTEIN"/>
    <property type="match status" value="1"/>
</dbReference>
<feature type="signal peptide" evidence="1">
    <location>
        <begin position="1"/>
        <end position="17"/>
    </location>
</feature>
<protein>
    <recommendedName>
        <fullName evidence="4">Lipoprotein</fullName>
    </recommendedName>
</protein>
<organism evidence="2 3">
    <name type="scientific">Nocardia arthritidis</name>
    <dbReference type="NCBI Taxonomy" id="228602"/>
    <lineage>
        <taxon>Bacteria</taxon>
        <taxon>Bacillati</taxon>
        <taxon>Actinomycetota</taxon>
        <taxon>Actinomycetes</taxon>
        <taxon>Mycobacteriales</taxon>
        <taxon>Nocardiaceae</taxon>
        <taxon>Nocardia</taxon>
    </lineage>
</organism>
<keyword evidence="1" id="KW-0732">Signal</keyword>
<keyword evidence="3" id="KW-1185">Reference proteome</keyword>
<accession>A0A6G9YND1</accession>
<evidence type="ECO:0008006" key="4">
    <source>
        <dbReference type="Google" id="ProtNLM"/>
    </source>
</evidence>
<evidence type="ECO:0000313" key="2">
    <source>
        <dbReference type="EMBL" id="QIS14433.1"/>
    </source>
</evidence>
<reference evidence="2 3" key="1">
    <citation type="journal article" date="2019" name="ACS Chem. Biol.">
        <title>Identification and Mobilization of a Cryptic Antibiotic Biosynthesis Gene Locus from a Human-Pathogenic Nocardia Isolate.</title>
        <authorList>
            <person name="Herisse M."/>
            <person name="Ishida K."/>
            <person name="Porter J.L."/>
            <person name="Howden B."/>
            <person name="Hertweck C."/>
            <person name="Stinear T.P."/>
            <person name="Pidot S.J."/>
        </authorList>
    </citation>
    <scope>NUCLEOTIDE SEQUENCE [LARGE SCALE GENOMIC DNA]</scope>
    <source>
        <strain evidence="2 3">AUSMDU00012717</strain>
    </source>
</reference>
<proteinExistence type="predicted"/>
<dbReference type="Proteomes" id="UP000503540">
    <property type="component" value="Chromosome"/>
</dbReference>
<feature type="chain" id="PRO_5038556387" description="Lipoprotein" evidence="1">
    <location>
        <begin position="18"/>
        <end position="149"/>
    </location>
</feature>
<gene>
    <name evidence="2" type="ORF">F5544_32980</name>
</gene>